<sequence length="125" mass="13999">MRQCPRPLQQKLEPDTYAHDKLVYVRVSLPRGDAPIEHVTHVPLPLMFRLYHLGRAYDLPRIAAMHPRGSFYVDFISLQTLLLELQLLTSVISDPALLPHIEALAGMIELTAGDSGATMFVKVPS</sequence>
<gene>
    <name evidence="1" type="ORF">ACFFGH_06680</name>
</gene>
<evidence type="ECO:0000313" key="2">
    <source>
        <dbReference type="Proteomes" id="UP001589896"/>
    </source>
</evidence>
<protein>
    <submittedName>
        <fullName evidence="1">Uncharacterized protein</fullName>
    </submittedName>
</protein>
<name>A0ABV6RKM8_9GAMM</name>
<proteinExistence type="predicted"/>
<dbReference type="EMBL" id="JBHLTG010000001">
    <property type="protein sequence ID" value="MFC0677535.1"/>
    <property type="molecule type" value="Genomic_DNA"/>
</dbReference>
<keyword evidence="2" id="KW-1185">Reference proteome</keyword>
<accession>A0ABV6RKM8</accession>
<reference evidence="1 2" key="1">
    <citation type="submission" date="2024-09" db="EMBL/GenBank/DDBJ databases">
        <authorList>
            <person name="Sun Q."/>
            <person name="Mori K."/>
        </authorList>
    </citation>
    <scope>NUCLEOTIDE SEQUENCE [LARGE SCALE GENOMIC DNA]</scope>
    <source>
        <strain evidence="1 2">KCTC 23076</strain>
    </source>
</reference>
<dbReference type="RefSeq" id="WP_386666162.1">
    <property type="nucleotide sequence ID" value="NZ_JBHLTG010000001.1"/>
</dbReference>
<comment type="caution">
    <text evidence="1">The sequence shown here is derived from an EMBL/GenBank/DDBJ whole genome shotgun (WGS) entry which is preliminary data.</text>
</comment>
<evidence type="ECO:0000313" key="1">
    <source>
        <dbReference type="EMBL" id="MFC0677535.1"/>
    </source>
</evidence>
<dbReference type="Proteomes" id="UP001589896">
    <property type="component" value="Unassembled WGS sequence"/>
</dbReference>
<organism evidence="1 2">
    <name type="scientific">Lysobacter korlensis</name>
    <dbReference type="NCBI Taxonomy" id="553636"/>
    <lineage>
        <taxon>Bacteria</taxon>
        <taxon>Pseudomonadati</taxon>
        <taxon>Pseudomonadota</taxon>
        <taxon>Gammaproteobacteria</taxon>
        <taxon>Lysobacterales</taxon>
        <taxon>Lysobacteraceae</taxon>
        <taxon>Lysobacter</taxon>
    </lineage>
</organism>